<dbReference type="Proteomes" id="UP001162992">
    <property type="component" value="Chromosome 1"/>
</dbReference>
<protein>
    <submittedName>
        <fullName evidence="1">Uncharacterized protein</fullName>
    </submittedName>
</protein>
<sequence>MASAVLFTHEYPTRGVSSFEALMKQSQNNKAQNRKHISAAVVGASEAVADSDVVHHAQLYAGGDDSLLGYPKSHFPSESDETSFKRKSISLNTNVLQESHSTGLVRGASFSSMSKEQKRQLRKKLRLDLEQVRSLSLKLEAKEQQLKSISHSVGFHTSHSDAHLSRTENRCSMEKEVTSEPPLTPGNMRFGQNDSKLARQASFYSSDCGTPGAVGKEKRTPKANQMYLNSEFLSGKERMPPPEKLKPKVASGTKRNQGKDDGLDQKRQKLISARSRRMADIMKQCGTVLKKLMTHKHAWVFNEPVDVVKLQLPDYHKVIKNPMDLGTVKTKLEVGRYNSPLEFAEDVQLTFANAMKYNPRGNDVHAMADILRKIFEERWRSIKEKLDEEKMKIRVEDEVLSEQGGKSQQLQDLRRHLRNIEDQIISIAKNNKSKPIATSRSAAPLSQKKETPKREMTFDEKSKLSVNLERLPGDKSQEIIQIIKRRNPSLNQSQIGDAVEIEVDIDSVDNETLWELHRFVTNCMKNPKKPRKKAAEDAKAVRHVQAGNNGENVFGHADTSLIKNRKNDVGDEDVDIDDDMPSAQFPPVVVEKDAIVDVSKSSSSSGSSSDSGSSSSDSDSGSSTGSESEAGDIQSGIPDQKSPPCEVQN</sequence>
<keyword evidence="2" id="KW-1185">Reference proteome</keyword>
<name>A0ACC2ESS4_DIPCM</name>
<dbReference type="EMBL" id="CM055092">
    <property type="protein sequence ID" value="KAJ7569639.1"/>
    <property type="molecule type" value="Genomic_DNA"/>
</dbReference>
<comment type="caution">
    <text evidence="1">The sequence shown here is derived from an EMBL/GenBank/DDBJ whole genome shotgun (WGS) entry which is preliminary data.</text>
</comment>
<evidence type="ECO:0000313" key="1">
    <source>
        <dbReference type="EMBL" id="KAJ7569639.1"/>
    </source>
</evidence>
<gene>
    <name evidence="1" type="ORF">O6H91_01G087000</name>
</gene>
<evidence type="ECO:0000313" key="2">
    <source>
        <dbReference type="Proteomes" id="UP001162992"/>
    </source>
</evidence>
<accession>A0ACC2ESS4</accession>
<proteinExistence type="predicted"/>
<reference evidence="2" key="1">
    <citation type="journal article" date="2024" name="Proc. Natl. Acad. Sci. U.S.A.">
        <title>Extraordinary preservation of gene collinearity over three hundred million years revealed in homosporous lycophytes.</title>
        <authorList>
            <person name="Li C."/>
            <person name="Wickell D."/>
            <person name="Kuo L.Y."/>
            <person name="Chen X."/>
            <person name="Nie B."/>
            <person name="Liao X."/>
            <person name="Peng D."/>
            <person name="Ji J."/>
            <person name="Jenkins J."/>
            <person name="Williams M."/>
            <person name="Shu S."/>
            <person name="Plott C."/>
            <person name="Barry K."/>
            <person name="Rajasekar S."/>
            <person name="Grimwood J."/>
            <person name="Han X."/>
            <person name="Sun S."/>
            <person name="Hou Z."/>
            <person name="He W."/>
            <person name="Dai G."/>
            <person name="Sun C."/>
            <person name="Schmutz J."/>
            <person name="Leebens-Mack J.H."/>
            <person name="Li F.W."/>
            <person name="Wang L."/>
        </authorList>
    </citation>
    <scope>NUCLEOTIDE SEQUENCE [LARGE SCALE GENOMIC DNA]</scope>
    <source>
        <strain evidence="2">cv. PW_Plant_1</strain>
    </source>
</reference>
<organism evidence="1 2">
    <name type="scientific">Diphasiastrum complanatum</name>
    <name type="common">Issler's clubmoss</name>
    <name type="synonym">Lycopodium complanatum</name>
    <dbReference type="NCBI Taxonomy" id="34168"/>
    <lineage>
        <taxon>Eukaryota</taxon>
        <taxon>Viridiplantae</taxon>
        <taxon>Streptophyta</taxon>
        <taxon>Embryophyta</taxon>
        <taxon>Tracheophyta</taxon>
        <taxon>Lycopodiopsida</taxon>
        <taxon>Lycopodiales</taxon>
        <taxon>Lycopodiaceae</taxon>
        <taxon>Lycopodioideae</taxon>
        <taxon>Diphasiastrum</taxon>
    </lineage>
</organism>